<feature type="domain" description="DEUBAD" evidence="10">
    <location>
        <begin position="160"/>
        <end position="277"/>
    </location>
</feature>
<protein>
    <recommendedName>
        <fullName evidence="7">Nuclear factor related to kappa-B-binding protein</fullName>
    </recommendedName>
    <alternativeName>
        <fullName evidence="8">DNA-binding protein R kappa-B</fullName>
    </alternativeName>
</protein>
<dbReference type="GO" id="GO:0005654">
    <property type="term" value="C:nucleoplasm"/>
    <property type="evidence" value="ECO:0007669"/>
    <property type="project" value="Ensembl"/>
</dbReference>
<feature type="region of interest" description="Disordered" evidence="9">
    <location>
        <begin position="1138"/>
        <end position="1164"/>
    </location>
</feature>
<feature type="region of interest" description="Disordered" evidence="9">
    <location>
        <begin position="325"/>
        <end position="353"/>
    </location>
</feature>
<feature type="region of interest" description="Disordered" evidence="9">
    <location>
        <begin position="284"/>
        <end position="308"/>
    </location>
</feature>
<dbReference type="GO" id="GO:0060382">
    <property type="term" value="P:regulation of DNA strand elongation"/>
    <property type="evidence" value="ECO:0007669"/>
    <property type="project" value="Ensembl"/>
</dbReference>
<feature type="compositionally biased region" description="Low complexity" evidence="9">
    <location>
        <begin position="1013"/>
        <end position="1023"/>
    </location>
</feature>
<dbReference type="GO" id="GO:0000723">
    <property type="term" value="P:telomere maintenance"/>
    <property type="evidence" value="ECO:0007669"/>
    <property type="project" value="Ensembl"/>
</dbReference>
<dbReference type="GO" id="GO:0002020">
    <property type="term" value="F:protease binding"/>
    <property type="evidence" value="ECO:0007669"/>
    <property type="project" value="Ensembl"/>
</dbReference>
<dbReference type="GO" id="GO:0045995">
    <property type="term" value="P:regulation of embryonic development"/>
    <property type="evidence" value="ECO:0007669"/>
    <property type="project" value="Ensembl"/>
</dbReference>
<evidence type="ECO:0000256" key="3">
    <source>
        <dbReference type="ARBA" id="ARBA00023242"/>
    </source>
</evidence>
<feature type="compositionally biased region" description="Polar residues" evidence="9">
    <location>
        <begin position="865"/>
        <end position="889"/>
    </location>
</feature>
<gene>
    <name evidence="11" type="primary">NFRKB</name>
</gene>
<feature type="compositionally biased region" description="Low complexity" evidence="9">
    <location>
        <begin position="337"/>
        <end position="353"/>
    </location>
</feature>
<dbReference type="Bgee" id="ENSMFAG00000033711">
    <property type="expression patterns" value="Expressed in adult mammalian kidney and 13 other cell types or tissues"/>
</dbReference>
<feature type="compositionally biased region" description="Basic and acidic residues" evidence="9">
    <location>
        <begin position="88"/>
        <end position="105"/>
    </location>
</feature>
<comment type="function">
    <text evidence="5">Putative regulatory component of the chromatin remodeling INO80 complex which is involved in transcriptional regulation, DNA replication and probably DNA repair. Modulates the deubiquitinase activity of UCHL5 in the INO80 complex.</text>
</comment>
<reference evidence="11" key="3">
    <citation type="submission" date="2025-09" db="UniProtKB">
        <authorList>
            <consortium name="Ensembl"/>
        </authorList>
    </citation>
    <scope>IDENTIFICATION</scope>
</reference>
<dbReference type="GO" id="GO:0006338">
    <property type="term" value="P:chromatin remodeling"/>
    <property type="evidence" value="ECO:0007669"/>
    <property type="project" value="Ensembl"/>
</dbReference>
<dbReference type="Ensembl" id="ENSMFAT00000083030.1">
    <property type="protein sequence ID" value="ENSMFAP00000063324.1"/>
    <property type="gene ID" value="ENSMFAG00000033711.2"/>
</dbReference>
<evidence type="ECO:0000256" key="2">
    <source>
        <dbReference type="ARBA" id="ARBA00023125"/>
    </source>
</evidence>
<dbReference type="InterPro" id="IPR024867">
    <property type="entry name" value="NFRKB"/>
</dbReference>
<keyword evidence="3" id="KW-0539">Nucleus</keyword>
<feature type="region of interest" description="Disordered" evidence="9">
    <location>
        <begin position="986"/>
        <end position="1023"/>
    </location>
</feature>
<dbReference type="GO" id="GO:1904507">
    <property type="term" value="P:positive regulation of telomere maintenance in response to DNA damage"/>
    <property type="evidence" value="ECO:0007669"/>
    <property type="project" value="Ensembl"/>
</dbReference>
<dbReference type="Pfam" id="PF25793">
    <property type="entry name" value="WHD_2nd_NFRKB"/>
    <property type="match status" value="1"/>
</dbReference>
<evidence type="ECO:0000256" key="7">
    <source>
        <dbReference type="ARBA" id="ARBA00070975"/>
    </source>
</evidence>
<dbReference type="PANTHER" id="PTHR13052:SF3">
    <property type="entry name" value="NUCLEAR FACTOR RELATED TO KAPPA-B-BINDING PROTEIN"/>
    <property type="match status" value="1"/>
</dbReference>
<feature type="compositionally biased region" description="Low complexity" evidence="9">
    <location>
        <begin position="844"/>
        <end position="854"/>
    </location>
</feature>
<dbReference type="InterPro" id="IPR044867">
    <property type="entry name" value="DEUBAD_dom"/>
</dbReference>
<feature type="region of interest" description="Disordered" evidence="9">
    <location>
        <begin position="34"/>
        <end position="106"/>
    </location>
</feature>
<evidence type="ECO:0000256" key="6">
    <source>
        <dbReference type="ARBA" id="ARBA00060988"/>
    </source>
</evidence>
<evidence type="ECO:0000256" key="4">
    <source>
        <dbReference type="ARBA" id="ARBA00055613"/>
    </source>
</evidence>
<reference evidence="11 12" key="1">
    <citation type="submission" date="2013-03" db="EMBL/GenBank/DDBJ databases">
        <authorList>
            <person name="Warren W."/>
            <person name="Wilson R.K."/>
        </authorList>
    </citation>
    <scope>NUCLEOTIDE SEQUENCE</scope>
</reference>
<dbReference type="Pfam" id="PF14465">
    <property type="entry name" value="WHD_1st_NFRKB"/>
    <property type="match status" value="1"/>
</dbReference>
<evidence type="ECO:0000256" key="8">
    <source>
        <dbReference type="ARBA" id="ARBA00076275"/>
    </source>
</evidence>
<dbReference type="Proteomes" id="UP000233100">
    <property type="component" value="Chromosome 14"/>
</dbReference>
<feature type="region of interest" description="Disordered" evidence="9">
    <location>
        <begin position="790"/>
        <end position="916"/>
    </location>
</feature>
<reference evidence="11" key="2">
    <citation type="submission" date="2025-08" db="UniProtKB">
        <authorList>
            <consortium name="Ensembl"/>
        </authorList>
    </citation>
    <scope>IDENTIFICATION</scope>
</reference>
<dbReference type="GO" id="GO:0051726">
    <property type="term" value="P:regulation of cell cycle"/>
    <property type="evidence" value="ECO:0007669"/>
    <property type="project" value="Ensembl"/>
</dbReference>
<dbReference type="Gene3D" id="1.10.10.2430">
    <property type="entry name" value="NFRKB winged helix-like domain"/>
    <property type="match status" value="1"/>
</dbReference>
<keyword evidence="2" id="KW-0238">DNA-binding</keyword>
<feature type="compositionally biased region" description="Pro residues" evidence="9">
    <location>
        <begin position="71"/>
        <end position="80"/>
    </location>
</feature>
<evidence type="ECO:0000313" key="11">
    <source>
        <dbReference type="Ensembl" id="ENSMFAP00000063324.1"/>
    </source>
</evidence>
<dbReference type="GO" id="GO:0006275">
    <property type="term" value="P:regulation of DNA replication"/>
    <property type="evidence" value="ECO:0007669"/>
    <property type="project" value="Ensembl"/>
</dbReference>
<feature type="compositionally biased region" description="Low complexity" evidence="9">
    <location>
        <begin position="816"/>
        <end position="836"/>
    </location>
</feature>
<dbReference type="GO" id="GO:0045893">
    <property type="term" value="P:positive regulation of DNA-templated transcription"/>
    <property type="evidence" value="ECO:0007669"/>
    <property type="project" value="Ensembl"/>
</dbReference>
<dbReference type="GO" id="GO:0031011">
    <property type="term" value="C:Ino80 complex"/>
    <property type="evidence" value="ECO:0007669"/>
    <property type="project" value="Ensembl"/>
</dbReference>
<feature type="compositionally biased region" description="Low complexity" evidence="9">
    <location>
        <begin position="898"/>
        <end position="912"/>
    </location>
</feature>
<dbReference type="InterPro" id="IPR057748">
    <property type="entry name" value="NFRKB_WH_2"/>
</dbReference>
<evidence type="ECO:0000259" key="10">
    <source>
        <dbReference type="PROSITE" id="PS51916"/>
    </source>
</evidence>
<organism evidence="11 12">
    <name type="scientific">Macaca fascicularis</name>
    <name type="common">Crab-eating macaque</name>
    <name type="synonym">Cynomolgus monkey</name>
    <dbReference type="NCBI Taxonomy" id="9541"/>
    <lineage>
        <taxon>Eukaryota</taxon>
        <taxon>Metazoa</taxon>
        <taxon>Chordata</taxon>
        <taxon>Craniata</taxon>
        <taxon>Vertebrata</taxon>
        <taxon>Euteleostomi</taxon>
        <taxon>Mammalia</taxon>
        <taxon>Eutheria</taxon>
        <taxon>Euarchontoglires</taxon>
        <taxon>Primates</taxon>
        <taxon>Haplorrhini</taxon>
        <taxon>Catarrhini</taxon>
        <taxon>Cercopithecidae</taxon>
        <taxon>Cercopithecinae</taxon>
        <taxon>Macaca</taxon>
    </lineage>
</organism>
<dbReference type="PANTHER" id="PTHR13052">
    <property type="entry name" value="NFRKB-RELATED"/>
    <property type="match status" value="1"/>
</dbReference>
<dbReference type="GeneTree" id="ENSGT00390000016213"/>
<evidence type="ECO:0000313" key="12">
    <source>
        <dbReference type="Proteomes" id="UP000233100"/>
    </source>
</evidence>
<dbReference type="CDD" id="cd21865">
    <property type="entry name" value="DEUBAD_NFRKB"/>
    <property type="match status" value="1"/>
</dbReference>
<comment type="function">
    <text evidence="4">Binds to the DNA consensus sequence 5'-GGGGAATCTCC-3'.</text>
</comment>
<comment type="subcellular location">
    <subcellularLocation>
        <location evidence="1">Nucleus</location>
    </subcellularLocation>
</comment>
<evidence type="ECO:0000256" key="1">
    <source>
        <dbReference type="ARBA" id="ARBA00004123"/>
    </source>
</evidence>
<feature type="compositionally biased region" description="Polar residues" evidence="9">
    <location>
        <begin position="996"/>
        <end position="1009"/>
    </location>
</feature>
<feature type="compositionally biased region" description="Low complexity" evidence="9">
    <location>
        <begin position="1140"/>
        <end position="1164"/>
    </location>
</feature>
<evidence type="ECO:0000256" key="5">
    <source>
        <dbReference type="ARBA" id="ARBA00059873"/>
    </source>
</evidence>
<dbReference type="GO" id="GO:0003677">
    <property type="term" value="F:DNA binding"/>
    <property type="evidence" value="ECO:0007669"/>
    <property type="project" value="UniProtKB-KW"/>
</dbReference>
<proteinExistence type="inferred from homology"/>
<comment type="similarity">
    <text evidence="6">Belongs to the NFRKB family.</text>
</comment>
<dbReference type="InterPro" id="IPR038106">
    <property type="entry name" value="NFRKB_winged_sf"/>
</dbReference>
<name>A0A7N9DH95_MACFA</name>
<keyword evidence="12" id="KW-1185">Reference proteome</keyword>
<accession>A0A7N9DH95</accession>
<sequence length="1420" mass="152196">MSYGTLIRGQANTGTIWGLWKLLHQVRRASGLEPAFPGPDARRHLCRPSCQSPRSGPRPLWPRPGTLQAPPAAPPLPPLRPRACAHPDSLRERARPGPRGREGLRVRGPAPAIQSTCGEETMDSLDHMLTDPLELGPCGDGHGTRIMEDCLLGGTRVSLPEDLLEDPEIFFDVVSLSTWQEVLSDSQREHLQQFLPQFPEDSAEQQNELILALFSGENFRFGNPLHIAQKLFRDGHFNPEVVKYRQLCFKSQYKRYLNSQQQYFHRLLKQILASRSDLLEMARRSGPALPFRQKRPSPSRTPEEREWRTQQRYLKVLREVKEECGDTALSSDEEDLSSWLPSSPARSPSPAVPLRVVPTLSTTDMKTADKIELGDSDLKIMLKKHHEKRKHQPDHPDLLTGDLTLNDIMTRVNAGRKGSLAALYDLAVLKKKVKEKEEKKKKKIKTIKSEVEDLAEPLSSTEGVASLSQAPSPLAIPAIKEEPLEDLKPCLGINEISSSFFSLLLEILLLESQASLPMLEERVLDWQSSPASSLNSWFSAAPNWAELVLPALQYLAGESRAVPSSFSPFVEFKEKTQQWKLLGQSQDNEKELAALFQLWLETKDQAFCKQENEDSSDATTPVPRVRTDYVVRPSTGEEKRVFQEQERYRYSQPHKAFTFRMHGFESVVGPVKGVFDKETSLNKAREHSLLRSDRPAYVTILSLVRDAAARLPNGEGTRAEICELLKDSQFLAPDVTSTQVNTVVSGALDRLHYEKDPCVKYDIGRKLWIYLHRDRSEEEFERIHQAQAAAAKARKALQQKPKPPSKVKSSSKESSIKVLSSGPSEQSQMSLSDSSMPPTPVTPVTPTTPALPAIPISPPPVSAVNKSGPTTVSEPAKSSSGVLLVSSPTMPHLGTMLSPASSQTTPSSQAAARVVSHSGSAGLSQVRVVAQPSLPAIPQQSAGPAQTLPQMPAGPQIRVPATATQTKVVPQTVMATVPVKAQTTAATVQRPGPGQTGLTVTSLPATASPVSKPATSSPGTSAPSASTAAVIQNVTGQNIIKQVAITGQLGVKPQTGNSIPLTATNFRIQGKDVLRLPPSSITTDAKGQTVLRITPDMMATLAKSQVTTVKLTQDLFGTGGNTTGKGISATLHVTSNPVHAADSPAKASSASAPSSTPTGTTVVKVTPDLKPTEASSSAFRLMPALGVSVADQKGKSTVASSEAKPAATIRIVQGLGVMPPKAGQTITVATHAKQGASVAGGSGTVHTSAVSLPSMNAAVSKTVAVASGTASTPISIGTGAPTVRQVPVSTAVVSTPQAGKLPTRITVPLSVISQPMKGKSVVTAPIIKGNLGANLSGLGRNIILTTMPAGTKLIAGNKPVSFLTAQQLQQLQQQGQATQVRIQTVPASHLQQGTASGSSKAVSTVVVTTAPSPKQAPEQQ</sequence>
<dbReference type="GO" id="GO:0045739">
    <property type="term" value="P:positive regulation of DNA repair"/>
    <property type="evidence" value="ECO:0007669"/>
    <property type="project" value="Ensembl"/>
</dbReference>
<evidence type="ECO:0000256" key="9">
    <source>
        <dbReference type="SAM" id="MobiDB-lite"/>
    </source>
</evidence>
<dbReference type="InterPro" id="IPR025220">
    <property type="entry name" value="NFRKB_WH_1"/>
</dbReference>
<feature type="compositionally biased region" description="Low complexity" evidence="9">
    <location>
        <begin position="798"/>
        <end position="809"/>
    </location>
</feature>
<dbReference type="PROSITE" id="PS51916">
    <property type="entry name" value="DEUBAD"/>
    <property type="match status" value="1"/>
</dbReference>
<dbReference type="FunFam" id="1.10.10.2430:FF:000001">
    <property type="entry name" value="Nuclear factor related to kappaB binding protein"/>
    <property type="match status" value="1"/>
</dbReference>